<evidence type="ECO:0000256" key="3">
    <source>
        <dbReference type="ARBA" id="ARBA00022527"/>
    </source>
</evidence>
<dbReference type="EMBL" id="VWZL01001992">
    <property type="protein sequence ID" value="NXG85674.1"/>
    <property type="molecule type" value="Genomic_DNA"/>
</dbReference>
<dbReference type="GO" id="GO:0005737">
    <property type="term" value="C:cytoplasm"/>
    <property type="evidence" value="ECO:0007669"/>
    <property type="project" value="TreeGrafter"/>
</dbReference>
<keyword evidence="7" id="KW-0067">ATP-binding</keyword>
<evidence type="ECO:0000256" key="9">
    <source>
        <dbReference type="ARBA" id="ARBA00048679"/>
    </source>
</evidence>
<dbReference type="Proteomes" id="UP000532908">
    <property type="component" value="Unassembled WGS sequence"/>
</dbReference>
<keyword evidence="4" id="KW-0808">Transferase</keyword>
<comment type="caution">
    <text evidence="10">The sequence shown here is derived from an EMBL/GenBank/DDBJ whole genome shotgun (WGS) entry which is preliminary data.</text>
</comment>
<evidence type="ECO:0000256" key="8">
    <source>
        <dbReference type="ARBA" id="ARBA00047899"/>
    </source>
</evidence>
<name>A0A7K9F9U4_STEPR</name>
<dbReference type="GO" id="GO:0004674">
    <property type="term" value="F:protein serine/threonine kinase activity"/>
    <property type="evidence" value="ECO:0007669"/>
    <property type="project" value="UniProtKB-KW"/>
</dbReference>
<comment type="catalytic activity">
    <reaction evidence="9">
        <text>L-seryl-[protein] + ATP = O-phospho-L-seryl-[protein] + ADP + H(+)</text>
        <dbReference type="Rhea" id="RHEA:17989"/>
        <dbReference type="Rhea" id="RHEA-COMP:9863"/>
        <dbReference type="Rhea" id="RHEA-COMP:11604"/>
        <dbReference type="ChEBI" id="CHEBI:15378"/>
        <dbReference type="ChEBI" id="CHEBI:29999"/>
        <dbReference type="ChEBI" id="CHEBI:30616"/>
        <dbReference type="ChEBI" id="CHEBI:83421"/>
        <dbReference type="ChEBI" id="CHEBI:456216"/>
        <dbReference type="EC" id="2.7.11.1"/>
    </reaction>
</comment>
<evidence type="ECO:0000256" key="2">
    <source>
        <dbReference type="ARBA" id="ARBA00012513"/>
    </source>
</evidence>
<dbReference type="PANTHER" id="PTHR22984">
    <property type="entry name" value="SERINE/THREONINE-PROTEIN KINASE PIM"/>
    <property type="match status" value="1"/>
</dbReference>
<dbReference type="InterPro" id="IPR051138">
    <property type="entry name" value="PIM_Ser/Thr_kinase"/>
</dbReference>
<organism evidence="10 11">
    <name type="scientific">Stercorarius parasiticus</name>
    <name type="common">Parasitic jaeger</name>
    <name type="synonym">Arctic skua</name>
    <dbReference type="NCBI Taxonomy" id="54059"/>
    <lineage>
        <taxon>Eukaryota</taxon>
        <taxon>Metazoa</taxon>
        <taxon>Chordata</taxon>
        <taxon>Craniata</taxon>
        <taxon>Vertebrata</taxon>
        <taxon>Euteleostomi</taxon>
        <taxon>Archelosauria</taxon>
        <taxon>Archosauria</taxon>
        <taxon>Dinosauria</taxon>
        <taxon>Saurischia</taxon>
        <taxon>Theropoda</taxon>
        <taxon>Coelurosauria</taxon>
        <taxon>Aves</taxon>
        <taxon>Neognathae</taxon>
        <taxon>Neoaves</taxon>
        <taxon>Charadriiformes</taxon>
        <taxon>Stercorariidae</taxon>
        <taxon>Stercorarius</taxon>
    </lineage>
</organism>
<evidence type="ECO:0000313" key="10">
    <source>
        <dbReference type="EMBL" id="NXG85674.1"/>
    </source>
</evidence>
<dbReference type="InterPro" id="IPR011009">
    <property type="entry name" value="Kinase-like_dom_sf"/>
</dbReference>
<dbReference type="Gene3D" id="1.10.510.10">
    <property type="entry name" value="Transferase(Phosphotransferase) domain 1"/>
    <property type="match status" value="1"/>
</dbReference>
<dbReference type="AlphaFoldDB" id="A0A7K9F9U4"/>
<evidence type="ECO:0000256" key="6">
    <source>
        <dbReference type="ARBA" id="ARBA00022777"/>
    </source>
</evidence>
<evidence type="ECO:0000256" key="1">
    <source>
        <dbReference type="ARBA" id="ARBA00004340"/>
    </source>
</evidence>
<comment type="catalytic activity">
    <reaction evidence="8">
        <text>L-threonyl-[protein] + ATP = O-phospho-L-threonyl-[protein] + ADP + H(+)</text>
        <dbReference type="Rhea" id="RHEA:46608"/>
        <dbReference type="Rhea" id="RHEA-COMP:11060"/>
        <dbReference type="Rhea" id="RHEA-COMP:11605"/>
        <dbReference type="ChEBI" id="CHEBI:15378"/>
        <dbReference type="ChEBI" id="CHEBI:30013"/>
        <dbReference type="ChEBI" id="CHEBI:30616"/>
        <dbReference type="ChEBI" id="CHEBI:61977"/>
        <dbReference type="ChEBI" id="CHEBI:456216"/>
        <dbReference type="EC" id="2.7.11.1"/>
    </reaction>
</comment>
<dbReference type="GO" id="GO:0005524">
    <property type="term" value="F:ATP binding"/>
    <property type="evidence" value="ECO:0007669"/>
    <property type="project" value="UniProtKB-KW"/>
</dbReference>
<accession>A0A7K9F9U4</accession>
<keyword evidence="11" id="KW-1185">Reference proteome</keyword>
<gene>
    <name evidence="10" type="primary">Pim1_0</name>
    <name evidence="10" type="ORF">STEPAR_R07111</name>
</gene>
<evidence type="ECO:0000256" key="5">
    <source>
        <dbReference type="ARBA" id="ARBA00022741"/>
    </source>
</evidence>
<evidence type="ECO:0000313" key="11">
    <source>
        <dbReference type="Proteomes" id="UP000532908"/>
    </source>
</evidence>
<reference evidence="10 11" key="1">
    <citation type="submission" date="2019-09" db="EMBL/GenBank/DDBJ databases">
        <title>Bird 10,000 Genomes (B10K) Project - Family phase.</title>
        <authorList>
            <person name="Zhang G."/>
        </authorList>
    </citation>
    <scope>NUCLEOTIDE SEQUENCE [LARGE SCALE GENOMIC DNA]</scope>
    <source>
        <strain evidence="10">B10K-DU-001-20</strain>
        <tissue evidence="10">Muscle</tissue>
    </source>
</reference>
<dbReference type="SUPFAM" id="SSF56112">
    <property type="entry name" value="Protein kinase-like (PK-like)"/>
    <property type="match status" value="1"/>
</dbReference>
<proteinExistence type="predicted"/>
<comment type="subcellular location">
    <subcellularLocation>
        <location evidence="1">Host cell</location>
    </subcellularLocation>
</comment>
<dbReference type="GO" id="GO:0043657">
    <property type="term" value="C:host cell"/>
    <property type="evidence" value="ECO:0007669"/>
    <property type="project" value="UniProtKB-SubCell"/>
</dbReference>
<feature type="non-terminal residue" evidence="10">
    <location>
        <position position="63"/>
    </location>
</feature>
<sequence>VLLYVMVCGCFPFRDDHDIVWGQLFFWRQVSPECQHLISWCLGKHPLDRANLEDIWRHPWVWG</sequence>
<keyword evidence="5" id="KW-0547">Nucleotide-binding</keyword>
<feature type="non-terminal residue" evidence="10">
    <location>
        <position position="1"/>
    </location>
</feature>
<keyword evidence="3" id="KW-0723">Serine/threonine-protein kinase</keyword>
<evidence type="ECO:0000256" key="7">
    <source>
        <dbReference type="ARBA" id="ARBA00022840"/>
    </source>
</evidence>
<dbReference type="EC" id="2.7.11.1" evidence="2"/>
<evidence type="ECO:0000256" key="4">
    <source>
        <dbReference type="ARBA" id="ARBA00022679"/>
    </source>
</evidence>
<keyword evidence="6 10" id="KW-0418">Kinase</keyword>
<protein>
    <recommendedName>
        <fullName evidence="2">non-specific serine/threonine protein kinase</fullName>
        <ecNumber evidence="2">2.7.11.1</ecNumber>
    </recommendedName>
</protein>
<dbReference type="PANTHER" id="PTHR22984:SF25">
    <property type="entry name" value="PROTEIN KINASE DOMAIN-CONTAINING PROTEIN"/>
    <property type="match status" value="1"/>
</dbReference>